<dbReference type="Gene3D" id="3.30.240.20">
    <property type="entry name" value="bsu07140 like domains"/>
    <property type="match status" value="2"/>
</dbReference>
<dbReference type="STRING" id="1121316.SAMN02745207_03408"/>
<keyword evidence="6 7" id="KW-0472">Membrane</keyword>
<evidence type="ECO:0000256" key="7">
    <source>
        <dbReference type="SAM" id="Phobius"/>
    </source>
</evidence>
<evidence type="ECO:0000259" key="8">
    <source>
        <dbReference type="Pfam" id="PF04239"/>
    </source>
</evidence>
<proteinExistence type="inferred from homology"/>
<dbReference type="InterPro" id="IPR048454">
    <property type="entry name" value="YetF_N"/>
</dbReference>
<dbReference type="EMBL" id="FQXM01000024">
    <property type="protein sequence ID" value="SHH95573.1"/>
    <property type="molecule type" value="Genomic_DNA"/>
</dbReference>
<keyword evidence="4 7" id="KW-0812">Transmembrane</keyword>
<dbReference type="InterPro" id="IPR007353">
    <property type="entry name" value="DUF421"/>
</dbReference>
<dbReference type="Pfam" id="PF04239">
    <property type="entry name" value="DUF421"/>
    <property type="match status" value="1"/>
</dbReference>
<evidence type="ECO:0000256" key="2">
    <source>
        <dbReference type="ARBA" id="ARBA00006448"/>
    </source>
</evidence>
<dbReference type="Proteomes" id="UP000184447">
    <property type="component" value="Unassembled WGS sequence"/>
</dbReference>
<name>A0A1M5X8N9_9CLOT</name>
<evidence type="ECO:0000313" key="11">
    <source>
        <dbReference type="Proteomes" id="UP000184447"/>
    </source>
</evidence>
<dbReference type="PANTHER" id="PTHR34582:SF7">
    <property type="entry name" value="UPF0702 TRANSMEMBRANE PROTEIN YDFS"/>
    <property type="match status" value="1"/>
</dbReference>
<evidence type="ECO:0000256" key="6">
    <source>
        <dbReference type="ARBA" id="ARBA00023136"/>
    </source>
</evidence>
<feature type="domain" description="YetF-like N-terminal transmembrane" evidence="9">
    <location>
        <begin position="9"/>
        <end position="77"/>
    </location>
</feature>
<evidence type="ECO:0000259" key="9">
    <source>
        <dbReference type="Pfam" id="PF20730"/>
    </source>
</evidence>
<comment type="similarity">
    <text evidence="2">Belongs to the UPF0702 family.</text>
</comment>
<evidence type="ECO:0000256" key="3">
    <source>
        <dbReference type="ARBA" id="ARBA00022475"/>
    </source>
</evidence>
<sequence>MNEALVVCFRGIIGFFSLLIFTRALGKQQLGEISYFDYILGITLGAFAASLTIDLSTAAWPHWVGLLTWSTLGILMQSISLKSRKIATSINDEPIIVLHDGKVLAENLKKIKYTFAELIEELRLKDIFDFNEVKFAIIEANGQVSVLKYEAFNNIISSMDIFLSDYNTNNDLIFSGMVIDDNLAKLALDTDWLLNELKNQNIDSPSEVFYGFIDSHNNFKLFSYKNNIICEKNIFK</sequence>
<reference evidence="10 11" key="1">
    <citation type="submission" date="2016-11" db="EMBL/GenBank/DDBJ databases">
        <authorList>
            <person name="Jaros S."/>
            <person name="Januszkiewicz K."/>
            <person name="Wedrychowicz H."/>
        </authorList>
    </citation>
    <scope>NUCLEOTIDE SEQUENCE [LARGE SCALE GENOMIC DNA]</scope>
    <source>
        <strain evidence="10 11">DSM 8605</strain>
    </source>
</reference>
<feature type="transmembrane region" description="Helical" evidence="7">
    <location>
        <begin position="6"/>
        <end position="26"/>
    </location>
</feature>
<dbReference type="OrthoDB" id="9778331at2"/>
<evidence type="ECO:0000256" key="4">
    <source>
        <dbReference type="ARBA" id="ARBA00022692"/>
    </source>
</evidence>
<feature type="transmembrane region" description="Helical" evidence="7">
    <location>
        <begin position="59"/>
        <end position="76"/>
    </location>
</feature>
<keyword evidence="11" id="KW-1185">Reference proteome</keyword>
<feature type="transmembrane region" description="Helical" evidence="7">
    <location>
        <begin position="35"/>
        <end position="53"/>
    </location>
</feature>
<dbReference type="InterPro" id="IPR023090">
    <property type="entry name" value="UPF0702_alpha/beta_dom_sf"/>
</dbReference>
<keyword evidence="3" id="KW-1003">Cell membrane</keyword>
<dbReference type="GO" id="GO:0005886">
    <property type="term" value="C:plasma membrane"/>
    <property type="evidence" value="ECO:0007669"/>
    <property type="project" value="UniProtKB-SubCell"/>
</dbReference>
<protein>
    <submittedName>
        <fullName evidence="10">Uncharacterized membrane protein YcaP, DUF421 family</fullName>
    </submittedName>
</protein>
<evidence type="ECO:0000256" key="5">
    <source>
        <dbReference type="ARBA" id="ARBA00022989"/>
    </source>
</evidence>
<comment type="subcellular location">
    <subcellularLocation>
        <location evidence="1">Cell membrane</location>
        <topology evidence="1">Multi-pass membrane protein</topology>
    </subcellularLocation>
</comment>
<dbReference type="AlphaFoldDB" id="A0A1M5X8N9"/>
<evidence type="ECO:0000256" key="1">
    <source>
        <dbReference type="ARBA" id="ARBA00004651"/>
    </source>
</evidence>
<accession>A0A1M5X8N9</accession>
<dbReference type="RefSeq" id="WP_073339854.1">
    <property type="nucleotide sequence ID" value="NZ_FQXM01000024.1"/>
</dbReference>
<evidence type="ECO:0000313" key="10">
    <source>
        <dbReference type="EMBL" id="SHH95573.1"/>
    </source>
</evidence>
<organism evidence="10 11">
    <name type="scientific">Clostridium grantii DSM 8605</name>
    <dbReference type="NCBI Taxonomy" id="1121316"/>
    <lineage>
        <taxon>Bacteria</taxon>
        <taxon>Bacillati</taxon>
        <taxon>Bacillota</taxon>
        <taxon>Clostridia</taxon>
        <taxon>Eubacteriales</taxon>
        <taxon>Clostridiaceae</taxon>
        <taxon>Clostridium</taxon>
    </lineage>
</organism>
<dbReference type="Pfam" id="PF20730">
    <property type="entry name" value="YetF_N"/>
    <property type="match status" value="1"/>
</dbReference>
<keyword evidence="5 7" id="KW-1133">Transmembrane helix</keyword>
<feature type="domain" description="YetF C-terminal" evidence="8">
    <location>
        <begin position="82"/>
        <end position="211"/>
    </location>
</feature>
<dbReference type="PANTHER" id="PTHR34582">
    <property type="entry name" value="UPF0702 TRANSMEMBRANE PROTEIN YCAP"/>
    <property type="match status" value="1"/>
</dbReference>
<gene>
    <name evidence="10" type="ORF">SAMN02745207_03408</name>
</gene>